<evidence type="ECO:0000256" key="3">
    <source>
        <dbReference type="SAM" id="Coils"/>
    </source>
</evidence>
<comment type="similarity">
    <text evidence="1">Belongs to the SIKE family.</text>
</comment>
<protein>
    <submittedName>
        <fullName evidence="5">FGFR1 oncogene partner 2 like</fullName>
    </submittedName>
</protein>
<evidence type="ECO:0000256" key="4">
    <source>
        <dbReference type="SAM" id="MobiDB-lite"/>
    </source>
</evidence>
<reference evidence="5" key="1">
    <citation type="submission" date="2022-07" db="EMBL/GenBank/DDBJ databases">
        <authorList>
            <person name="Trinca V."/>
            <person name="Uliana J.V.C."/>
            <person name="Torres T.T."/>
            <person name="Ward R.J."/>
            <person name="Monesi N."/>
        </authorList>
    </citation>
    <scope>NUCLEOTIDE SEQUENCE</scope>
    <source>
        <strain evidence="5">HSMRA1968</strain>
        <tissue evidence="5">Whole embryos</tissue>
    </source>
</reference>
<dbReference type="AlphaFoldDB" id="A0A9Q0S9Z9"/>
<proteinExistence type="inferred from homology"/>
<dbReference type="Pfam" id="PF05769">
    <property type="entry name" value="SIKE"/>
    <property type="match status" value="1"/>
</dbReference>
<dbReference type="PANTHER" id="PTHR12186:SF2">
    <property type="entry name" value="FGFR1 ONCOGENE PARTNER 2 HOMOLOG"/>
    <property type="match status" value="1"/>
</dbReference>
<feature type="non-terminal residue" evidence="5">
    <location>
        <position position="198"/>
    </location>
</feature>
<evidence type="ECO:0000256" key="2">
    <source>
        <dbReference type="ARBA" id="ARBA00023054"/>
    </source>
</evidence>
<dbReference type="EMBL" id="WJQU01000001">
    <property type="protein sequence ID" value="KAJ6648910.1"/>
    <property type="molecule type" value="Genomic_DNA"/>
</dbReference>
<dbReference type="OrthoDB" id="21214at2759"/>
<gene>
    <name evidence="5" type="primary">Fgop2</name>
    <name evidence="5" type="ORF">Bhyg_04142</name>
</gene>
<keyword evidence="6" id="KW-1185">Reference proteome</keyword>
<feature type="region of interest" description="Disordered" evidence="4">
    <location>
        <begin position="172"/>
        <end position="198"/>
    </location>
</feature>
<organism evidence="5 6">
    <name type="scientific">Pseudolycoriella hygida</name>
    <dbReference type="NCBI Taxonomy" id="35572"/>
    <lineage>
        <taxon>Eukaryota</taxon>
        <taxon>Metazoa</taxon>
        <taxon>Ecdysozoa</taxon>
        <taxon>Arthropoda</taxon>
        <taxon>Hexapoda</taxon>
        <taxon>Insecta</taxon>
        <taxon>Pterygota</taxon>
        <taxon>Neoptera</taxon>
        <taxon>Endopterygota</taxon>
        <taxon>Diptera</taxon>
        <taxon>Nematocera</taxon>
        <taxon>Sciaroidea</taxon>
        <taxon>Sciaridae</taxon>
        <taxon>Pseudolycoriella</taxon>
    </lineage>
</organism>
<dbReference type="PANTHER" id="PTHR12186">
    <property type="entry name" value="SIKE FAMILY MEMBER"/>
    <property type="match status" value="1"/>
</dbReference>
<feature type="non-terminal residue" evidence="5">
    <location>
        <position position="1"/>
    </location>
</feature>
<keyword evidence="2 3" id="KW-0175">Coiled coil</keyword>
<evidence type="ECO:0000313" key="6">
    <source>
        <dbReference type="Proteomes" id="UP001151699"/>
    </source>
</evidence>
<name>A0A9Q0S9Z9_9DIPT</name>
<evidence type="ECO:0000256" key="1">
    <source>
        <dbReference type="ARBA" id="ARBA00005537"/>
    </source>
</evidence>
<feature type="compositionally biased region" description="Basic and acidic residues" evidence="4">
    <location>
        <begin position="176"/>
        <end position="190"/>
    </location>
</feature>
<sequence>NLVLDAKRISNRLNDKLVLGDSLINDIEFVNEQLKTLRNVHDKFDVLNELSRNKSNQNLAIQKKYPHIQEIQHENRELRACLQDYQRTMEHVMTKYREHTQQKITNSKFTFSTSTLPDDYSKYEQIDEMLNLMRRAAEIGESKELADIVLINKLATENQGLRELLKISKEFGSQSREPKEEEKLEEKSQKEVANSTTQ</sequence>
<dbReference type="Proteomes" id="UP001151699">
    <property type="component" value="Chromosome A"/>
</dbReference>
<feature type="coiled-coil region" evidence="3">
    <location>
        <begin position="68"/>
        <end position="102"/>
    </location>
</feature>
<evidence type="ECO:0000313" key="5">
    <source>
        <dbReference type="EMBL" id="KAJ6648910.1"/>
    </source>
</evidence>
<comment type="caution">
    <text evidence="5">The sequence shown here is derived from an EMBL/GenBank/DDBJ whole genome shotgun (WGS) entry which is preliminary data.</text>
</comment>
<dbReference type="InterPro" id="IPR008555">
    <property type="entry name" value="SIKE"/>
</dbReference>
<accession>A0A9Q0S9Z9</accession>